<evidence type="ECO:0000313" key="2">
    <source>
        <dbReference type="Proteomes" id="UP000799536"/>
    </source>
</evidence>
<name>A0A9P4MSG6_9PLEO</name>
<accession>A0A9P4MSG6</accession>
<keyword evidence="2" id="KW-1185">Reference proteome</keyword>
<sequence>MCFSSHAIFSLELIPGSGIFRSYHPHCKISLVARWLETIPGLPVIARSRCSPHPNLSPAAPAHPSSVSHSVNPASSVRSALPCASKPYPGSTTTTPLFSPFPDRYLVGDTRTTSSRYVQRPLLIFHPSHLASPPITLQYSKPHLHRLARPALSTAICTPYTCPS</sequence>
<dbReference type="EMBL" id="ML993883">
    <property type="protein sequence ID" value="KAF2204129.1"/>
    <property type="molecule type" value="Genomic_DNA"/>
</dbReference>
<organism evidence="1 2">
    <name type="scientific">Delitschia confertaspora ATCC 74209</name>
    <dbReference type="NCBI Taxonomy" id="1513339"/>
    <lineage>
        <taxon>Eukaryota</taxon>
        <taxon>Fungi</taxon>
        <taxon>Dikarya</taxon>
        <taxon>Ascomycota</taxon>
        <taxon>Pezizomycotina</taxon>
        <taxon>Dothideomycetes</taxon>
        <taxon>Pleosporomycetidae</taxon>
        <taxon>Pleosporales</taxon>
        <taxon>Delitschiaceae</taxon>
        <taxon>Delitschia</taxon>
    </lineage>
</organism>
<dbReference type="AlphaFoldDB" id="A0A9P4MSG6"/>
<gene>
    <name evidence="1" type="ORF">GQ43DRAFT_200928</name>
</gene>
<proteinExistence type="predicted"/>
<comment type="caution">
    <text evidence="1">The sequence shown here is derived from an EMBL/GenBank/DDBJ whole genome shotgun (WGS) entry which is preliminary data.</text>
</comment>
<dbReference type="Proteomes" id="UP000799536">
    <property type="component" value="Unassembled WGS sequence"/>
</dbReference>
<reference evidence="1" key="1">
    <citation type="journal article" date="2020" name="Stud. Mycol.">
        <title>101 Dothideomycetes genomes: a test case for predicting lifestyles and emergence of pathogens.</title>
        <authorList>
            <person name="Haridas S."/>
            <person name="Albert R."/>
            <person name="Binder M."/>
            <person name="Bloem J."/>
            <person name="Labutti K."/>
            <person name="Salamov A."/>
            <person name="Andreopoulos B."/>
            <person name="Baker S."/>
            <person name="Barry K."/>
            <person name="Bills G."/>
            <person name="Bluhm B."/>
            <person name="Cannon C."/>
            <person name="Castanera R."/>
            <person name="Culley D."/>
            <person name="Daum C."/>
            <person name="Ezra D."/>
            <person name="Gonzalez J."/>
            <person name="Henrissat B."/>
            <person name="Kuo A."/>
            <person name="Liang C."/>
            <person name="Lipzen A."/>
            <person name="Lutzoni F."/>
            <person name="Magnuson J."/>
            <person name="Mondo S."/>
            <person name="Nolan M."/>
            <person name="Ohm R."/>
            <person name="Pangilinan J."/>
            <person name="Park H.-J."/>
            <person name="Ramirez L."/>
            <person name="Alfaro M."/>
            <person name="Sun H."/>
            <person name="Tritt A."/>
            <person name="Yoshinaga Y."/>
            <person name="Zwiers L.-H."/>
            <person name="Turgeon B."/>
            <person name="Goodwin S."/>
            <person name="Spatafora J."/>
            <person name="Crous P."/>
            <person name="Grigoriev I."/>
        </authorList>
    </citation>
    <scope>NUCLEOTIDE SEQUENCE</scope>
    <source>
        <strain evidence="1">ATCC 74209</strain>
    </source>
</reference>
<protein>
    <submittedName>
        <fullName evidence="1">Uncharacterized protein</fullName>
    </submittedName>
</protein>
<evidence type="ECO:0000313" key="1">
    <source>
        <dbReference type="EMBL" id="KAF2204129.1"/>
    </source>
</evidence>